<feature type="transmembrane region" description="Helical" evidence="9">
    <location>
        <begin position="393"/>
        <end position="412"/>
    </location>
</feature>
<name>A0A2J5HMP3_9EURO</name>
<dbReference type="InterPro" id="IPR005828">
    <property type="entry name" value="MFS_sugar_transport-like"/>
</dbReference>
<feature type="transmembrane region" description="Helical" evidence="9">
    <location>
        <begin position="71"/>
        <end position="101"/>
    </location>
</feature>
<gene>
    <name evidence="11" type="ORF">BDW42DRAFT_187438</name>
</gene>
<feature type="transmembrane region" description="Helical" evidence="9">
    <location>
        <begin position="239"/>
        <end position="262"/>
    </location>
</feature>
<feature type="transmembrane region" description="Helical" evidence="9">
    <location>
        <begin position="210"/>
        <end position="233"/>
    </location>
</feature>
<comment type="similarity">
    <text evidence="2 7">Belongs to the major facilitator superfamily. Sugar transporter (TC 2.A.1.1) family.</text>
</comment>
<dbReference type="InterPro" id="IPR050360">
    <property type="entry name" value="MFS_Sugar_Transporters"/>
</dbReference>
<dbReference type="InterPro" id="IPR036259">
    <property type="entry name" value="MFS_trans_sf"/>
</dbReference>
<evidence type="ECO:0000256" key="3">
    <source>
        <dbReference type="ARBA" id="ARBA00022448"/>
    </source>
</evidence>
<dbReference type="Proteomes" id="UP000235023">
    <property type="component" value="Unassembled WGS sequence"/>
</dbReference>
<dbReference type="InterPro" id="IPR003663">
    <property type="entry name" value="Sugar/inositol_transpt"/>
</dbReference>
<keyword evidence="3 7" id="KW-0813">Transport</keyword>
<feature type="transmembrane region" description="Helical" evidence="9">
    <location>
        <begin position="176"/>
        <end position="198"/>
    </location>
</feature>
<dbReference type="PANTHER" id="PTHR48022:SF83">
    <property type="entry name" value="MAJOR FACILITATOR SUPERFAMILY (MFS) PROFILE DOMAIN-CONTAINING PROTEIN"/>
    <property type="match status" value="1"/>
</dbReference>
<comment type="subcellular location">
    <subcellularLocation>
        <location evidence="1">Membrane</location>
        <topology evidence="1">Multi-pass membrane protein</topology>
    </subcellularLocation>
</comment>
<keyword evidence="12" id="KW-1185">Reference proteome</keyword>
<dbReference type="AlphaFoldDB" id="A0A2J5HMP3"/>
<keyword evidence="5 9" id="KW-1133">Transmembrane helix</keyword>
<proteinExistence type="inferred from homology"/>
<dbReference type="Pfam" id="PF00083">
    <property type="entry name" value="Sugar_tr"/>
    <property type="match status" value="1"/>
</dbReference>
<feature type="compositionally biased region" description="Basic and acidic residues" evidence="8">
    <location>
        <begin position="21"/>
        <end position="41"/>
    </location>
</feature>
<evidence type="ECO:0000256" key="7">
    <source>
        <dbReference type="RuleBase" id="RU003346"/>
    </source>
</evidence>
<evidence type="ECO:0000256" key="5">
    <source>
        <dbReference type="ARBA" id="ARBA00022989"/>
    </source>
</evidence>
<dbReference type="PANTHER" id="PTHR48022">
    <property type="entry name" value="PLASTIDIC GLUCOSE TRANSPORTER 4"/>
    <property type="match status" value="1"/>
</dbReference>
<sequence>MSRRITVSENEFRIQSGDLPLEQKMETDNESKKEQSTQLEHSDLVKNGAQQASEAEHQASFWEALKTNRKAVLWSAAISLTIIMEGYDVGLIYQFFAYPAFQRTFGEYRADKDGYEVSGPWQAGLSNGANVGIVIGGFLNGFLSTRYGYKKVLLGSLFFMNWFIFILFFAPSAPVLLVGQILCGLTWGVFATTGPAYASEVCPLALRGVLTCYVNLCWAIGQFIASGALYGLLKVEGEWSYRIAYALQWIWPVPLFILILFAPESPWWLVRNGKWEDAHKALGKLDNKDRESHQRTVAQMSQTLELEKEMDAGSSYLDCFKGVDRRRTEIVCLAFAGQVLSGAPFAYTPTYFFVQAGIDTNNAYQIAIGGTAISFVGTIISWFLLGWFGRRQLYVGGIVTLSGLLLIIGVIASASESGGAKWGQAAMCLVWLFTYSVTLGPITFTIISETSSIQLRAKSIIANVIEPYLINPTEADLKGRTAYFWFATATLTAIWAYFRLPECRGRTYDELDVMFHQGVSARKFADYEVNVYDGNALRKRSVGEKEQTE</sequence>
<dbReference type="EMBL" id="KZ559577">
    <property type="protein sequence ID" value="PLN78404.1"/>
    <property type="molecule type" value="Genomic_DNA"/>
</dbReference>
<keyword evidence="6 9" id="KW-0472">Membrane</keyword>
<feature type="transmembrane region" description="Helical" evidence="9">
    <location>
        <begin position="482"/>
        <end position="498"/>
    </location>
</feature>
<feature type="domain" description="Major facilitator superfamily (MFS) profile" evidence="10">
    <location>
        <begin position="74"/>
        <end position="504"/>
    </location>
</feature>
<dbReference type="InterPro" id="IPR020846">
    <property type="entry name" value="MFS_dom"/>
</dbReference>
<feature type="transmembrane region" description="Helical" evidence="9">
    <location>
        <begin position="366"/>
        <end position="386"/>
    </location>
</feature>
<dbReference type="NCBIfam" id="TIGR00879">
    <property type="entry name" value="SP"/>
    <property type="match status" value="1"/>
</dbReference>
<accession>A0A2J5HMP3</accession>
<dbReference type="PROSITE" id="PS50850">
    <property type="entry name" value="MFS"/>
    <property type="match status" value="1"/>
</dbReference>
<evidence type="ECO:0000256" key="1">
    <source>
        <dbReference type="ARBA" id="ARBA00004141"/>
    </source>
</evidence>
<feature type="transmembrane region" description="Helical" evidence="9">
    <location>
        <begin position="152"/>
        <end position="170"/>
    </location>
</feature>
<protein>
    <submittedName>
        <fullName evidence="11">General substrate transporter</fullName>
    </submittedName>
</protein>
<dbReference type="GO" id="GO:0005351">
    <property type="term" value="F:carbohydrate:proton symporter activity"/>
    <property type="evidence" value="ECO:0007669"/>
    <property type="project" value="TreeGrafter"/>
</dbReference>
<dbReference type="PRINTS" id="PR00171">
    <property type="entry name" value="SUGRTRNSPORT"/>
</dbReference>
<evidence type="ECO:0000256" key="6">
    <source>
        <dbReference type="ARBA" id="ARBA00023136"/>
    </source>
</evidence>
<evidence type="ECO:0000256" key="2">
    <source>
        <dbReference type="ARBA" id="ARBA00010992"/>
    </source>
</evidence>
<reference evidence="12" key="1">
    <citation type="submission" date="2017-12" db="EMBL/GenBank/DDBJ databases">
        <authorList>
            <consortium name="DOE Joint Genome Institute"/>
            <person name="Mondo S.J."/>
            <person name="Kjaerbolling I."/>
            <person name="Vesth T.C."/>
            <person name="Frisvad J.C."/>
            <person name="Nybo J.L."/>
            <person name="Theobald S."/>
            <person name="Kuo A."/>
            <person name="Bowyer P."/>
            <person name="Matsuda Y."/>
            <person name="Lyhne E.K."/>
            <person name="Kogle M.E."/>
            <person name="Clum A."/>
            <person name="Lipzen A."/>
            <person name="Salamov A."/>
            <person name="Ngan C.Y."/>
            <person name="Daum C."/>
            <person name="Chiniquy J."/>
            <person name="Barry K."/>
            <person name="LaButti K."/>
            <person name="Haridas S."/>
            <person name="Simmons B.A."/>
            <person name="Magnuson J.K."/>
            <person name="Mortensen U.H."/>
            <person name="Larsen T.O."/>
            <person name="Grigoriev I.V."/>
            <person name="Baker S.E."/>
            <person name="Andersen M.R."/>
            <person name="Nordberg H.P."/>
            <person name="Cantor M.N."/>
            <person name="Hua S.X."/>
        </authorList>
    </citation>
    <scope>NUCLEOTIDE SEQUENCE [LARGE SCALE GENOMIC DNA]</scope>
    <source>
        <strain evidence="12">IBT 19404</strain>
    </source>
</reference>
<feature type="transmembrane region" description="Helical" evidence="9">
    <location>
        <begin position="424"/>
        <end position="447"/>
    </location>
</feature>
<feature type="region of interest" description="Disordered" evidence="8">
    <location>
        <begin position="16"/>
        <end position="41"/>
    </location>
</feature>
<dbReference type="GO" id="GO:0016020">
    <property type="term" value="C:membrane"/>
    <property type="evidence" value="ECO:0007669"/>
    <property type="project" value="UniProtKB-SubCell"/>
</dbReference>
<evidence type="ECO:0000256" key="8">
    <source>
        <dbReference type="SAM" id="MobiDB-lite"/>
    </source>
</evidence>
<evidence type="ECO:0000256" key="4">
    <source>
        <dbReference type="ARBA" id="ARBA00022692"/>
    </source>
</evidence>
<dbReference type="PROSITE" id="PS00217">
    <property type="entry name" value="SUGAR_TRANSPORT_2"/>
    <property type="match status" value="1"/>
</dbReference>
<feature type="transmembrane region" description="Helical" evidence="9">
    <location>
        <begin position="121"/>
        <end position="140"/>
    </location>
</feature>
<dbReference type="SUPFAM" id="SSF103473">
    <property type="entry name" value="MFS general substrate transporter"/>
    <property type="match status" value="1"/>
</dbReference>
<dbReference type="OrthoDB" id="6612291at2759"/>
<dbReference type="InterPro" id="IPR005829">
    <property type="entry name" value="Sugar_transporter_CS"/>
</dbReference>
<evidence type="ECO:0000259" key="10">
    <source>
        <dbReference type="PROSITE" id="PS50850"/>
    </source>
</evidence>
<dbReference type="FunFam" id="1.20.1250.20:FF:000078">
    <property type="entry name" value="MFS maltose transporter, putative"/>
    <property type="match status" value="1"/>
</dbReference>
<organism evidence="11 12">
    <name type="scientific">Aspergillus taichungensis</name>
    <dbReference type="NCBI Taxonomy" id="482145"/>
    <lineage>
        <taxon>Eukaryota</taxon>
        <taxon>Fungi</taxon>
        <taxon>Dikarya</taxon>
        <taxon>Ascomycota</taxon>
        <taxon>Pezizomycotina</taxon>
        <taxon>Eurotiomycetes</taxon>
        <taxon>Eurotiomycetidae</taxon>
        <taxon>Eurotiales</taxon>
        <taxon>Aspergillaceae</taxon>
        <taxon>Aspergillus</taxon>
        <taxon>Aspergillus subgen. Circumdati</taxon>
    </lineage>
</organism>
<evidence type="ECO:0000313" key="12">
    <source>
        <dbReference type="Proteomes" id="UP000235023"/>
    </source>
</evidence>
<evidence type="ECO:0000256" key="9">
    <source>
        <dbReference type="SAM" id="Phobius"/>
    </source>
</evidence>
<keyword evidence="4 9" id="KW-0812">Transmembrane</keyword>
<dbReference type="Gene3D" id="1.20.1250.20">
    <property type="entry name" value="MFS general substrate transporter like domains"/>
    <property type="match status" value="1"/>
</dbReference>
<feature type="transmembrane region" description="Helical" evidence="9">
    <location>
        <begin position="330"/>
        <end position="354"/>
    </location>
</feature>
<evidence type="ECO:0000313" key="11">
    <source>
        <dbReference type="EMBL" id="PLN78404.1"/>
    </source>
</evidence>